<dbReference type="VEuPathDB" id="TriTrypDB:Tb427_000535200"/>
<dbReference type="AlphaFoldDB" id="A0A1J0R5L6"/>
<keyword evidence="4" id="KW-0336">GPI-anchor</keyword>
<dbReference type="GO" id="GO:0098552">
    <property type="term" value="C:side of membrane"/>
    <property type="evidence" value="ECO:0007669"/>
    <property type="project" value="UniProtKB-KW"/>
</dbReference>
<accession>A0A1J0R5L6</accession>
<evidence type="ECO:0000256" key="4">
    <source>
        <dbReference type="ARBA" id="ARBA00022622"/>
    </source>
</evidence>
<evidence type="ECO:0000256" key="6">
    <source>
        <dbReference type="ARBA" id="ARBA00023180"/>
    </source>
</evidence>
<evidence type="ECO:0000256" key="1">
    <source>
        <dbReference type="ARBA" id="ARBA00002523"/>
    </source>
</evidence>
<evidence type="ECO:0000313" key="10">
    <source>
        <dbReference type="EMBL" id="APD73105.1"/>
    </source>
</evidence>
<evidence type="ECO:0000256" key="2">
    <source>
        <dbReference type="ARBA" id="ARBA00004609"/>
    </source>
</evidence>
<evidence type="ECO:0000256" key="9">
    <source>
        <dbReference type="SAM" id="SignalP"/>
    </source>
</evidence>
<evidence type="ECO:0000256" key="7">
    <source>
        <dbReference type="ARBA" id="ARBA00023288"/>
    </source>
</evidence>
<keyword evidence="9" id="KW-0732">Signal</keyword>
<dbReference type="SUPFAM" id="SSF58087">
    <property type="entry name" value="Variant surface glycoprotein (N-terminal domain)"/>
    <property type="match status" value="1"/>
</dbReference>
<dbReference type="SUPFAM" id="SSF118251">
    <property type="entry name" value="Variant surface glycoprotein MITAT 1.2, VSG 221, C-terminal domain"/>
    <property type="match status" value="1"/>
</dbReference>
<keyword evidence="3" id="KW-1003">Cell membrane</keyword>
<keyword evidence="5" id="KW-0472">Membrane</keyword>
<evidence type="ECO:0000256" key="5">
    <source>
        <dbReference type="ARBA" id="ARBA00023136"/>
    </source>
</evidence>
<name>A0A1J0R5L6_9TRYP</name>
<protein>
    <submittedName>
        <fullName evidence="10">Variant surface glycoprotein 1125.275</fullName>
    </submittedName>
</protein>
<dbReference type="InterPro" id="IPR027446">
    <property type="entry name" value="VSG_C_dom_sf"/>
</dbReference>
<keyword evidence="7" id="KW-0449">Lipoprotein</keyword>
<sequence>MHDIILLRTVVTLLAAISVLSFQLQPAAANDEAVNAVTDICSEIVFLEELKHHFDQQITTAETRVHELASQTLQLTAAAVKQGSGSSARAFWALVALSGTRLQKQIVVAKQARKGAISKATLAIADRLAQLKIAATATGKTLGAIAATAHAGDATTFGASGHECTSTVQTRRGDYRSCKAKADNKGALAQAAQQLTSMTQYIGVATDIFRPPQLTVVIAAKGTPTSVTQNSGDHCHDATGNSRPARSHALGIKSIEFSAISGEVTTISFSGPQATDDGCPTVPSDEADEVAITANKLANLICKARKSTITNEETIKPTTVANLQSDPTMQDIAALLENREKAAAKEISNENDKAKKEAVSVLFGPQTADIGPLYLHKLGEKDVDYKLAGKEVKGSLKDLVDRGDFGITLSFFMEHNKQTPCQASNTEPPKALRDSESCKIEKDKDKCNDKDGCEFKDGECKVKDGAKAENDSKNTNTTGSNSFVINRAPLLLAVLLL</sequence>
<feature type="signal peptide" evidence="9">
    <location>
        <begin position="1"/>
        <end position="29"/>
    </location>
</feature>
<comment type="function">
    <text evidence="1">VSG forms a coat on the surface of the parasite. The trypanosome evades the immune response of the host by expressing a series of antigenically distinct VSGs from an estimated 1000 VSG genes.</text>
</comment>
<keyword evidence="6" id="KW-0325">Glycoprotein</keyword>
<organism evidence="10">
    <name type="scientific">Trypanosoma brucei</name>
    <dbReference type="NCBI Taxonomy" id="5691"/>
    <lineage>
        <taxon>Eukaryota</taxon>
        <taxon>Discoba</taxon>
        <taxon>Euglenozoa</taxon>
        <taxon>Kinetoplastea</taxon>
        <taxon>Metakinetoplastina</taxon>
        <taxon>Trypanosomatida</taxon>
        <taxon>Trypanosomatidae</taxon>
        <taxon>Trypanosoma</taxon>
    </lineage>
</organism>
<comment type="subcellular location">
    <subcellularLocation>
        <location evidence="2">Cell membrane</location>
        <topology evidence="2">Lipid-anchor</topology>
        <topology evidence="2">GPI-anchor</topology>
    </subcellularLocation>
</comment>
<dbReference type="VEuPathDB" id="TriTrypDB:Tb927.11.18740"/>
<feature type="region of interest" description="Disordered" evidence="8">
    <location>
        <begin position="226"/>
        <end position="245"/>
    </location>
</feature>
<evidence type="ECO:0000256" key="8">
    <source>
        <dbReference type="SAM" id="MobiDB-lite"/>
    </source>
</evidence>
<dbReference type="EMBL" id="KX699149">
    <property type="protein sequence ID" value="APD73105.1"/>
    <property type="molecule type" value="Genomic_DNA"/>
</dbReference>
<proteinExistence type="predicted"/>
<reference evidence="10" key="1">
    <citation type="submission" date="2016-08" db="EMBL/GenBank/DDBJ databases">
        <title>VSG repertoire of Trypanosoma brucei EATRO 1125.</title>
        <authorList>
            <person name="Cross G.A."/>
        </authorList>
    </citation>
    <scope>NUCLEOTIDE SEQUENCE</scope>
    <source>
        <strain evidence="10">EATRO 1125</strain>
    </source>
</reference>
<evidence type="ECO:0000256" key="3">
    <source>
        <dbReference type="ARBA" id="ARBA00022475"/>
    </source>
</evidence>
<dbReference type="GO" id="GO:0005886">
    <property type="term" value="C:plasma membrane"/>
    <property type="evidence" value="ECO:0007669"/>
    <property type="project" value="UniProtKB-SubCell"/>
</dbReference>
<dbReference type="VEuPathDB" id="TriTrypDB:Tb1125.Tb11.v5.0137"/>
<feature type="chain" id="PRO_5013244101" evidence="9">
    <location>
        <begin position="30"/>
        <end position="497"/>
    </location>
</feature>